<dbReference type="EMBL" id="JBHTEK010000001">
    <property type="protein sequence ID" value="MFC7669974.1"/>
    <property type="molecule type" value="Genomic_DNA"/>
</dbReference>
<sequence length="142" mass="15750">MKTTEETRIIPLIPPVEAAGDEQQQKLADETWRKSIPAQVFLNYFFAINYHIQENDDVLGGLQNLPFFRSHTAELNDADVATLTKLLHTGARSTRCGPRPSWATTISCATPCTGRSRRPTTPSSRACRPSYTPRGCARTTVS</sequence>
<evidence type="ECO:0000313" key="2">
    <source>
        <dbReference type="Proteomes" id="UP001596513"/>
    </source>
</evidence>
<gene>
    <name evidence="1" type="ORF">ACFQT0_23360</name>
</gene>
<evidence type="ECO:0000313" key="1">
    <source>
        <dbReference type="EMBL" id="MFC7669974.1"/>
    </source>
</evidence>
<name>A0ABW2UCB0_9BACT</name>
<organism evidence="1 2">
    <name type="scientific">Hymenobacter humi</name>
    <dbReference type="NCBI Taxonomy" id="1411620"/>
    <lineage>
        <taxon>Bacteria</taxon>
        <taxon>Pseudomonadati</taxon>
        <taxon>Bacteroidota</taxon>
        <taxon>Cytophagia</taxon>
        <taxon>Cytophagales</taxon>
        <taxon>Hymenobacteraceae</taxon>
        <taxon>Hymenobacter</taxon>
    </lineage>
</organism>
<accession>A0ABW2UCB0</accession>
<dbReference type="Proteomes" id="UP001596513">
    <property type="component" value="Unassembled WGS sequence"/>
</dbReference>
<comment type="caution">
    <text evidence="1">The sequence shown here is derived from an EMBL/GenBank/DDBJ whole genome shotgun (WGS) entry which is preliminary data.</text>
</comment>
<keyword evidence="2" id="KW-1185">Reference proteome</keyword>
<proteinExistence type="predicted"/>
<protein>
    <submittedName>
        <fullName evidence="1">Uncharacterized protein</fullName>
    </submittedName>
</protein>
<reference evidence="2" key="1">
    <citation type="journal article" date="2019" name="Int. J. Syst. Evol. Microbiol.">
        <title>The Global Catalogue of Microorganisms (GCM) 10K type strain sequencing project: providing services to taxonomists for standard genome sequencing and annotation.</title>
        <authorList>
            <consortium name="The Broad Institute Genomics Platform"/>
            <consortium name="The Broad Institute Genome Sequencing Center for Infectious Disease"/>
            <person name="Wu L."/>
            <person name="Ma J."/>
        </authorList>
    </citation>
    <scope>NUCLEOTIDE SEQUENCE [LARGE SCALE GENOMIC DNA]</scope>
    <source>
        <strain evidence="2">JCM 19635</strain>
    </source>
</reference>
<dbReference type="RefSeq" id="WP_380205443.1">
    <property type="nucleotide sequence ID" value="NZ_JBHTEK010000001.1"/>
</dbReference>